<name>A0AAV3QYJ7_LITER</name>
<evidence type="ECO:0000313" key="2">
    <source>
        <dbReference type="EMBL" id="GAA0168714.1"/>
    </source>
</evidence>
<gene>
    <name evidence="2" type="ORF">LIER_23369</name>
</gene>
<keyword evidence="3" id="KW-1185">Reference proteome</keyword>
<dbReference type="EMBL" id="BAABME010006566">
    <property type="protein sequence ID" value="GAA0168714.1"/>
    <property type="molecule type" value="Genomic_DNA"/>
</dbReference>
<evidence type="ECO:0000313" key="3">
    <source>
        <dbReference type="Proteomes" id="UP001454036"/>
    </source>
</evidence>
<organism evidence="2 3">
    <name type="scientific">Lithospermum erythrorhizon</name>
    <name type="common">Purple gromwell</name>
    <name type="synonym">Lithospermum officinale var. erythrorhizon</name>
    <dbReference type="NCBI Taxonomy" id="34254"/>
    <lineage>
        <taxon>Eukaryota</taxon>
        <taxon>Viridiplantae</taxon>
        <taxon>Streptophyta</taxon>
        <taxon>Embryophyta</taxon>
        <taxon>Tracheophyta</taxon>
        <taxon>Spermatophyta</taxon>
        <taxon>Magnoliopsida</taxon>
        <taxon>eudicotyledons</taxon>
        <taxon>Gunneridae</taxon>
        <taxon>Pentapetalae</taxon>
        <taxon>asterids</taxon>
        <taxon>lamiids</taxon>
        <taxon>Boraginales</taxon>
        <taxon>Boraginaceae</taxon>
        <taxon>Boraginoideae</taxon>
        <taxon>Lithospermeae</taxon>
        <taxon>Lithospermum</taxon>
    </lineage>
</organism>
<comment type="caution">
    <text evidence="2">The sequence shown here is derived from an EMBL/GenBank/DDBJ whole genome shotgun (WGS) entry which is preliminary data.</text>
</comment>
<proteinExistence type="predicted"/>
<reference evidence="2 3" key="1">
    <citation type="submission" date="2024-01" db="EMBL/GenBank/DDBJ databases">
        <title>The complete chloroplast genome sequence of Lithospermum erythrorhizon: insights into the phylogenetic relationship among Boraginaceae species and the maternal lineages of purple gromwells.</title>
        <authorList>
            <person name="Okada T."/>
            <person name="Watanabe K."/>
        </authorList>
    </citation>
    <scope>NUCLEOTIDE SEQUENCE [LARGE SCALE GENOMIC DNA]</scope>
</reference>
<dbReference type="Pfam" id="PF04195">
    <property type="entry name" value="Transposase_28"/>
    <property type="match status" value="1"/>
</dbReference>
<accession>A0AAV3QYJ7</accession>
<dbReference type="InterPro" id="IPR007321">
    <property type="entry name" value="Transposase_28"/>
</dbReference>
<sequence length="142" mass="15998">MRLPFSNFVNNLLITINRALGQLTPIGGWLNVTAFEIACKVAGVEPRVSLFSSLFSVTHDNFQSYFFARCRRNILIKKRPNKIPDKRLLTKWFFARGGMAIGVPCIWTLKSEARPLSPDTESNVIAMEKIRSVLPQDAADSK</sequence>
<dbReference type="AlphaFoldDB" id="A0AAV3QYJ7"/>
<protein>
    <recommendedName>
        <fullName evidence="1">Transposase (putative) gypsy type domain-containing protein</fullName>
    </recommendedName>
</protein>
<evidence type="ECO:0000259" key="1">
    <source>
        <dbReference type="Pfam" id="PF04195"/>
    </source>
</evidence>
<dbReference type="Proteomes" id="UP001454036">
    <property type="component" value="Unassembled WGS sequence"/>
</dbReference>
<feature type="domain" description="Transposase (putative) gypsy type" evidence="1">
    <location>
        <begin position="1"/>
        <end position="58"/>
    </location>
</feature>